<keyword evidence="4" id="KW-1185">Reference proteome</keyword>
<sequence>MRGFIFVSTALIAAFAPVTEACVQRYVEYSREKPCSLGNDVIDQECRTIARDLRNYGISHGKIYGGDVDGKVDCRACDGTPSINYCSCTVTAWRFREWMHEPPLSQRPKLPNGWEMVFPDNGNYGWVDRGKEGTVNCD</sequence>
<gene>
    <name evidence="3" type="ORF">DDE83_004846</name>
</gene>
<protein>
    <recommendedName>
        <fullName evidence="2">Avirulence Effector AvrLm4-7 domain-containing protein</fullName>
    </recommendedName>
</protein>
<proteinExistence type="predicted"/>
<evidence type="ECO:0000256" key="1">
    <source>
        <dbReference type="SAM" id="SignalP"/>
    </source>
</evidence>
<evidence type="ECO:0000313" key="3">
    <source>
        <dbReference type="EMBL" id="RAR10813.1"/>
    </source>
</evidence>
<feature type="signal peptide" evidence="1">
    <location>
        <begin position="1"/>
        <end position="21"/>
    </location>
</feature>
<feature type="chain" id="PRO_5016950358" description="Avirulence Effector AvrLm4-7 domain-containing protein" evidence="1">
    <location>
        <begin position="22"/>
        <end position="138"/>
    </location>
</feature>
<evidence type="ECO:0000259" key="2">
    <source>
        <dbReference type="Pfam" id="PF18661"/>
    </source>
</evidence>
<organism evidence="3 4">
    <name type="scientific">Stemphylium lycopersici</name>
    <name type="common">Tomato gray leaf spot disease fungus</name>
    <name type="synonym">Thyrospora lycopersici</name>
    <dbReference type="NCBI Taxonomy" id="183478"/>
    <lineage>
        <taxon>Eukaryota</taxon>
        <taxon>Fungi</taxon>
        <taxon>Dikarya</taxon>
        <taxon>Ascomycota</taxon>
        <taxon>Pezizomycotina</taxon>
        <taxon>Dothideomycetes</taxon>
        <taxon>Pleosporomycetidae</taxon>
        <taxon>Pleosporales</taxon>
        <taxon>Pleosporineae</taxon>
        <taxon>Pleosporaceae</taxon>
        <taxon>Stemphylium</taxon>
    </lineage>
</organism>
<name>A0A364N3D7_STELY</name>
<feature type="domain" description="Avirulence Effector AvrLm4-7" evidence="2">
    <location>
        <begin position="22"/>
        <end position="107"/>
    </location>
</feature>
<dbReference type="OrthoDB" id="3783150at2759"/>
<dbReference type="InterPro" id="IPR040621">
    <property type="entry name" value="AvrLm4-7"/>
</dbReference>
<keyword evidence="1" id="KW-0732">Signal</keyword>
<accession>A0A364N3D7</accession>
<dbReference type="Pfam" id="PF18661">
    <property type="entry name" value="AvrLm4-7"/>
    <property type="match status" value="1"/>
</dbReference>
<comment type="caution">
    <text evidence="3">The sequence shown here is derived from an EMBL/GenBank/DDBJ whole genome shotgun (WGS) entry which is preliminary data.</text>
</comment>
<dbReference type="EMBL" id="QGDH01000062">
    <property type="protein sequence ID" value="RAR10813.1"/>
    <property type="molecule type" value="Genomic_DNA"/>
</dbReference>
<dbReference type="Gene3D" id="3.30.70.2910">
    <property type="match status" value="1"/>
</dbReference>
<dbReference type="Proteomes" id="UP000249619">
    <property type="component" value="Unassembled WGS sequence"/>
</dbReference>
<dbReference type="AlphaFoldDB" id="A0A364N3D7"/>
<evidence type="ECO:0000313" key="4">
    <source>
        <dbReference type="Proteomes" id="UP000249619"/>
    </source>
</evidence>
<reference evidence="4" key="1">
    <citation type="submission" date="2018-05" db="EMBL/GenBank/DDBJ databases">
        <title>Draft genome sequence of Stemphylium lycopersici strain CIDEFI 213.</title>
        <authorList>
            <person name="Medina R."/>
            <person name="Franco M.E.E."/>
            <person name="Lucentini C.G."/>
            <person name="Saparrat M.C.N."/>
            <person name="Balatti P.A."/>
        </authorList>
    </citation>
    <scope>NUCLEOTIDE SEQUENCE [LARGE SCALE GENOMIC DNA]</scope>
    <source>
        <strain evidence="4">CIDEFI 213</strain>
    </source>
</reference>